<feature type="signal peptide" evidence="3">
    <location>
        <begin position="1"/>
        <end position="25"/>
    </location>
</feature>
<feature type="compositionally biased region" description="Low complexity" evidence="2">
    <location>
        <begin position="642"/>
        <end position="658"/>
    </location>
</feature>
<dbReference type="InterPro" id="IPR008969">
    <property type="entry name" value="CarboxyPept-like_regulatory"/>
</dbReference>
<reference evidence="5" key="1">
    <citation type="journal article" date="2019" name="Int. J. Syst. Evol. Microbiol.">
        <title>The Global Catalogue of Microorganisms (GCM) 10K type strain sequencing project: providing services to taxonomists for standard genome sequencing and annotation.</title>
        <authorList>
            <consortium name="The Broad Institute Genomics Platform"/>
            <consortium name="The Broad Institute Genome Sequencing Center for Infectious Disease"/>
            <person name="Wu L."/>
            <person name="Ma J."/>
        </authorList>
    </citation>
    <scope>NUCLEOTIDE SEQUENCE [LARGE SCALE GENOMIC DNA]</scope>
    <source>
        <strain evidence="5">JCM 18459</strain>
    </source>
</reference>
<feature type="compositionally biased region" description="Pro residues" evidence="2">
    <location>
        <begin position="591"/>
        <end position="607"/>
    </location>
</feature>
<dbReference type="InterPro" id="IPR013783">
    <property type="entry name" value="Ig-like_fold"/>
</dbReference>
<dbReference type="Gene3D" id="2.60.40.10">
    <property type="entry name" value="Immunoglobulins"/>
    <property type="match status" value="3"/>
</dbReference>
<name>A0ABP9PB96_9ACTN</name>
<evidence type="ECO:0000256" key="1">
    <source>
        <dbReference type="ARBA" id="ARBA00022729"/>
    </source>
</evidence>
<feature type="chain" id="PRO_5046651228" description="Alpha-amylase" evidence="3">
    <location>
        <begin position="26"/>
        <end position="687"/>
    </location>
</feature>
<dbReference type="Pfam" id="PF13620">
    <property type="entry name" value="CarboxypepD_reg"/>
    <property type="match status" value="2"/>
</dbReference>
<sequence>MHRRLAVLLTLLLLAALLTAPAARALTDTWAGWTPLTGRSNDYAGTMQQASTGFPRAVLASDSRSNVQLPSGASTFLGTQTPPGAKYGSSRNASYVVLRPRADTPTGASTTTYTFDAPTPDTGWAFVLGDVDADRVQVRATDADGTRVPAAEVSSWFAGTFNYAGGTDVPTWDGDTSTLEGNAGAVDTDGAAGWFEPTQPLTSLTFVFTRRAGFPVYQTWFVSRARPIGGQVSVPDDATLCDVTEARLTLTAPSGEVLATTSPDAGGAYSFGELATQAGYVVRITPGEDCVVDGPAQDTSVDNRGEDDAAGSRADFALADVVPQPISGTVREGEGPDGPPVAGATVTLTRPDGSTAVTTTAPDGSYLFDENPRGAGYTVALSVPPGYAAGDDGTELDVEVAGQPLTGRDFGLRRLPAVTGTVTGGGNPLGGVAVRVTPVGGGQALTAVTDGEGRYAVDGLPAGDYTVEIVRPEGYGGDDDRAVTVARAAVVADFDLTRPGAIGGTVTDAATGAPVPDITVALDGPGPAVTVTTDDEGRYFVDGLDAGEYVVTPAAPDGTEVVGGPRTVTITDAGEVRGTVDFGLREADAPSPTPSPTPEPTSEPSPTDPTTEPSGPSGPSPTAGPTDVATPTPAVPPGPGSSGPALPSTGGPPWWPAAAGLGLLLAGVALLRTSSNRSGEGAKGGRP</sequence>
<accession>A0ABP9PB96</accession>
<organism evidence="4 5">
    <name type="scientific">Nocardioides marinquilinus</name>
    <dbReference type="NCBI Taxonomy" id="1210400"/>
    <lineage>
        <taxon>Bacteria</taxon>
        <taxon>Bacillati</taxon>
        <taxon>Actinomycetota</taxon>
        <taxon>Actinomycetes</taxon>
        <taxon>Propionibacteriales</taxon>
        <taxon>Nocardioidaceae</taxon>
        <taxon>Nocardioides</taxon>
    </lineage>
</organism>
<evidence type="ECO:0000256" key="3">
    <source>
        <dbReference type="SAM" id="SignalP"/>
    </source>
</evidence>
<gene>
    <name evidence="4" type="ORF">GCM10023340_10140</name>
</gene>
<proteinExistence type="predicted"/>
<comment type="caution">
    <text evidence="4">The sequence shown here is derived from an EMBL/GenBank/DDBJ whole genome shotgun (WGS) entry which is preliminary data.</text>
</comment>
<dbReference type="InterPro" id="IPR051417">
    <property type="entry name" value="SDr/BOS_complex"/>
</dbReference>
<protein>
    <recommendedName>
        <fullName evidence="6">Alpha-amylase</fullName>
    </recommendedName>
</protein>
<evidence type="ECO:0000313" key="4">
    <source>
        <dbReference type="EMBL" id="GAA5143819.1"/>
    </source>
</evidence>
<keyword evidence="5" id="KW-1185">Reference proteome</keyword>
<evidence type="ECO:0000313" key="5">
    <source>
        <dbReference type="Proteomes" id="UP001500221"/>
    </source>
</evidence>
<feature type="compositionally biased region" description="Low complexity" evidence="2">
    <location>
        <begin position="608"/>
        <end position="632"/>
    </location>
</feature>
<dbReference type="EMBL" id="BAABKG010000001">
    <property type="protein sequence ID" value="GAA5143819.1"/>
    <property type="molecule type" value="Genomic_DNA"/>
</dbReference>
<dbReference type="Gene3D" id="2.60.40.1120">
    <property type="entry name" value="Carboxypeptidase-like, regulatory domain"/>
    <property type="match status" value="1"/>
</dbReference>
<evidence type="ECO:0000256" key="2">
    <source>
        <dbReference type="SAM" id="MobiDB-lite"/>
    </source>
</evidence>
<dbReference type="RefSeq" id="WP_345455170.1">
    <property type="nucleotide sequence ID" value="NZ_BAABKG010000001.1"/>
</dbReference>
<evidence type="ECO:0008006" key="6">
    <source>
        <dbReference type="Google" id="ProtNLM"/>
    </source>
</evidence>
<dbReference type="SUPFAM" id="SSF49464">
    <property type="entry name" value="Carboxypeptidase regulatory domain-like"/>
    <property type="match status" value="1"/>
</dbReference>
<feature type="region of interest" description="Disordered" evidence="2">
    <location>
        <begin position="584"/>
        <end position="658"/>
    </location>
</feature>
<keyword evidence="1 3" id="KW-0732">Signal</keyword>
<dbReference type="SUPFAM" id="SSF49478">
    <property type="entry name" value="Cna protein B-type domain"/>
    <property type="match status" value="2"/>
</dbReference>
<dbReference type="PANTHER" id="PTHR23303">
    <property type="entry name" value="CARBOXYPEPTIDASE REGULATORY REGION-CONTAINING"/>
    <property type="match status" value="1"/>
</dbReference>
<dbReference type="Proteomes" id="UP001500221">
    <property type="component" value="Unassembled WGS sequence"/>
</dbReference>